<dbReference type="Proteomes" id="UP001596186">
    <property type="component" value="Unassembled WGS sequence"/>
</dbReference>
<organism evidence="2 3">
    <name type="scientific">Companilactobacillus baiquanensis</name>
    <dbReference type="NCBI Taxonomy" id="2486005"/>
    <lineage>
        <taxon>Bacteria</taxon>
        <taxon>Bacillati</taxon>
        <taxon>Bacillota</taxon>
        <taxon>Bacilli</taxon>
        <taxon>Lactobacillales</taxon>
        <taxon>Lactobacillaceae</taxon>
        <taxon>Companilactobacillus</taxon>
    </lineage>
</organism>
<gene>
    <name evidence="2" type="ORF">ACFP1F_07380</name>
</gene>
<accession>A0ABW1UV09</accession>
<sequence length="648" mass="72864">MKKCIFLSVFILLNMILLLIFSEDRGNIVVNASEVEKTSIKKPNFRDLDSVEPYETPTPIPGSVLGALLSAGYRKQPTKETYAKMGSTVTLYTDSDRSALSSWSNWFARPKYQWYYRPYYDKNWIPISKEDGGTNKNLKIKEEVKRTRYYQQQVTWNTFPSTVIYSNLAMVSFTDFEVPATGIKTEVDDSYLYNMKDNNSSVYAHAQLIPFNSTNRITWSSSNDNLAKIDPDTGLITANNVGNSGKLLITATANDEEGNSNNNITSSFEIEVGGGLDSQTIKSGKTATFKIRGNIDQQQTSINWYKVQNSTPVKVAESGISYTTPPAKLPDDGTQYFAEIKINERTNSQKLTTSHATLTVESSGSPKIVMNDSIGNLTYEDNSFDKSDTFLSNVVSGDVISIKSQLFNESSESSLNDASFILPLYKNMSIQKIWVDDKLIDSTQYSVKNNILEISKINFLGIDYHSIEISLTMGPTAKEEFVSTPFIKGTDSDGLFYQQAGLPLTLNLFDNLLKLTAHNIEFGTHHFVQEGQSVDRINHNNVDDPVVEVDDQRRNKKEVTIKLSQDDYFRNTKDQNIILPVSLKYYYSDGNYTDLSKNNVYLTFGNEGESAHSLSWYKNEGLKLYFNSSDVKPGSYTTKLTWTEVASV</sequence>
<evidence type="ECO:0000313" key="2">
    <source>
        <dbReference type="EMBL" id="MFC6323554.1"/>
    </source>
</evidence>
<keyword evidence="3" id="KW-1185">Reference proteome</keyword>
<proteinExistence type="predicted"/>
<evidence type="ECO:0000259" key="1">
    <source>
        <dbReference type="Pfam" id="PF02368"/>
    </source>
</evidence>
<dbReference type="Gene3D" id="2.60.40.1080">
    <property type="match status" value="1"/>
</dbReference>
<dbReference type="EMBL" id="JBHSSN010000014">
    <property type="protein sequence ID" value="MFC6323554.1"/>
    <property type="molecule type" value="Genomic_DNA"/>
</dbReference>
<dbReference type="Pfam" id="PF02368">
    <property type="entry name" value="Big_2"/>
    <property type="match status" value="1"/>
</dbReference>
<dbReference type="RefSeq" id="WP_125592526.1">
    <property type="nucleotide sequence ID" value="NZ_JBHSSN010000014.1"/>
</dbReference>
<dbReference type="SUPFAM" id="SSF49373">
    <property type="entry name" value="Invasin/intimin cell-adhesion fragments"/>
    <property type="match status" value="1"/>
</dbReference>
<dbReference type="InterPro" id="IPR008964">
    <property type="entry name" value="Invasin/intimin_cell_adhesion"/>
</dbReference>
<reference evidence="3" key="1">
    <citation type="journal article" date="2019" name="Int. J. Syst. Evol. Microbiol.">
        <title>The Global Catalogue of Microorganisms (GCM) 10K type strain sequencing project: providing services to taxonomists for standard genome sequencing and annotation.</title>
        <authorList>
            <consortium name="The Broad Institute Genomics Platform"/>
            <consortium name="The Broad Institute Genome Sequencing Center for Infectious Disease"/>
            <person name="Wu L."/>
            <person name="Ma J."/>
        </authorList>
    </citation>
    <scope>NUCLEOTIDE SEQUENCE [LARGE SCALE GENOMIC DNA]</scope>
    <source>
        <strain evidence="3">CCM 8895</strain>
    </source>
</reference>
<name>A0ABW1UV09_9LACO</name>
<dbReference type="InterPro" id="IPR003343">
    <property type="entry name" value="Big_2"/>
</dbReference>
<protein>
    <submittedName>
        <fullName evidence="2">Ig-like domain-containing protein</fullName>
    </submittedName>
</protein>
<evidence type="ECO:0000313" key="3">
    <source>
        <dbReference type="Proteomes" id="UP001596186"/>
    </source>
</evidence>
<feature type="domain" description="BIG2" evidence="1">
    <location>
        <begin position="206"/>
        <end position="257"/>
    </location>
</feature>
<comment type="caution">
    <text evidence="2">The sequence shown here is derived from an EMBL/GenBank/DDBJ whole genome shotgun (WGS) entry which is preliminary data.</text>
</comment>